<evidence type="ECO:0000313" key="3">
    <source>
        <dbReference type="Proteomes" id="UP000663827"/>
    </source>
</evidence>
<name>A0A8H3E7I8_9AGAM</name>
<dbReference type="EMBL" id="CAJNJQ010002187">
    <property type="protein sequence ID" value="CAE7168292.1"/>
    <property type="molecule type" value="Genomic_DNA"/>
</dbReference>
<proteinExistence type="predicted"/>
<feature type="compositionally biased region" description="Basic residues" evidence="1">
    <location>
        <begin position="73"/>
        <end position="83"/>
    </location>
</feature>
<evidence type="ECO:0000256" key="1">
    <source>
        <dbReference type="SAM" id="MobiDB-lite"/>
    </source>
</evidence>
<dbReference type="AlphaFoldDB" id="A0A8H3E7I8"/>
<evidence type="ECO:0000313" key="2">
    <source>
        <dbReference type="EMBL" id="CAE7168292.1"/>
    </source>
</evidence>
<sequence length="124" mass="13379">MTAAADARNSLLAKKNEERQAFPPMIEPVTWHSEATPEPGPVQIQAPVPVQPPPVVTQPLEPAQASTQTSSKLRPKHAAHPARPKFDPSRPLHTQPLLAPPPPDEILPTAAALKDLMFPPSFTT</sequence>
<reference evidence="2" key="1">
    <citation type="submission" date="2021-01" db="EMBL/GenBank/DDBJ databases">
        <authorList>
            <person name="Kaushik A."/>
        </authorList>
    </citation>
    <scope>NUCLEOTIDE SEQUENCE</scope>
    <source>
        <strain evidence="2">AG5</strain>
    </source>
</reference>
<gene>
    <name evidence="2" type="ORF">RDB_LOCUS102996</name>
</gene>
<comment type="caution">
    <text evidence="2">The sequence shown here is derived from an EMBL/GenBank/DDBJ whole genome shotgun (WGS) entry which is preliminary data.</text>
</comment>
<protein>
    <submittedName>
        <fullName evidence="2">Uncharacterized protein</fullName>
    </submittedName>
</protein>
<organism evidence="2 3">
    <name type="scientific">Rhizoctonia solani</name>
    <dbReference type="NCBI Taxonomy" id="456999"/>
    <lineage>
        <taxon>Eukaryota</taxon>
        <taxon>Fungi</taxon>
        <taxon>Dikarya</taxon>
        <taxon>Basidiomycota</taxon>
        <taxon>Agaricomycotina</taxon>
        <taxon>Agaricomycetes</taxon>
        <taxon>Cantharellales</taxon>
        <taxon>Ceratobasidiaceae</taxon>
        <taxon>Rhizoctonia</taxon>
    </lineage>
</organism>
<accession>A0A8H3E7I8</accession>
<dbReference type="Proteomes" id="UP000663827">
    <property type="component" value="Unassembled WGS sequence"/>
</dbReference>
<feature type="region of interest" description="Disordered" evidence="1">
    <location>
        <begin position="1"/>
        <end position="106"/>
    </location>
</feature>